<reference evidence="6" key="1">
    <citation type="submission" date="2023-06" db="EMBL/GenBank/DDBJ databases">
        <title>Genome-scale phylogeny and comparative genomics of the fungal order Sordariales.</title>
        <authorList>
            <consortium name="Lawrence Berkeley National Laboratory"/>
            <person name="Hensen N."/>
            <person name="Bonometti L."/>
            <person name="Westerberg I."/>
            <person name="Brannstrom I.O."/>
            <person name="Guillou S."/>
            <person name="Cros-Aarteil S."/>
            <person name="Calhoun S."/>
            <person name="Haridas S."/>
            <person name="Kuo A."/>
            <person name="Mondo S."/>
            <person name="Pangilinan J."/>
            <person name="Riley R."/>
            <person name="LaButti K."/>
            <person name="Andreopoulos B."/>
            <person name="Lipzen A."/>
            <person name="Chen C."/>
            <person name="Yanf M."/>
            <person name="Daum C."/>
            <person name="Ng V."/>
            <person name="Clum A."/>
            <person name="Steindorff A."/>
            <person name="Ohm R."/>
            <person name="Martin F."/>
            <person name="Silar P."/>
            <person name="Natvig D."/>
            <person name="Lalanne C."/>
            <person name="Gautier V."/>
            <person name="Ament-velasquez S.L."/>
            <person name="Kruys A."/>
            <person name="Hutchinson M.I."/>
            <person name="Powell A.J."/>
            <person name="Barry K."/>
            <person name="Miller A.N."/>
            <person name="Grigoriev I.V."/>
            <person name="Debuchy R."/>
            <person name="Gladieux P."/>
            <person name="Thoren M.H."/>
            <person name="Johannesson H."/>
        </authorList>
    </citation>
    <scope>NUCLEOTIDE SEQUENCE</scope>
    <source>
        <strain evidence="6">SMH3187-1</strain>
    </source>
</reference>
<protein>
    <recommendedName>
        <fullName evidence="8">Membrane-associated proteins in eicosanoid and glutathione metabolism</fullName>
    </recommendedName>
</protein>
<evidence type="ECO:0000256" key="2">
    <source>
        <dbReference type="ARBA" id="ARBA00022692"/>
    </source>
</evidence>
<dbReference type="Pfam" id="PF01124">
    <property type="entry name" value="MAPEG"/>
    <property type="match status" value="1"/>
</dbReference>
<feature type="transmembrane region" description="Helical" evidence="5">
    <location>
        <begin position="123"/>
        <end position="144"/>
    </location>
</feature>
<feature type="transmembrane region" description="Helical" evidence="5">
    <location>
        <begin position="90"/>
        <end position="111"/>
    </location>
</feature>
<dbReference type="GO" id="GO:0004364">
    <property type="term" value="F:glutathione transferase activity"/>
    <property type="evidence" value="ECO:0007669"/>
    <property type="project" value="TreeGrafter"/>
</dbReference>
<dbReference type="SUPFAM" id="SSF161084">
    <property type="entry name" value="MAPEG domain-like"/>
    <property type="match status" value="1"/>
</dbReference>
<evidence type="ECO:0000256" key="1">
    <source>
        <dbReference type="ARBA" id="ARBA00004141"/>
    </source>
</evidence>
<dbReference type="GO" id="GO:0016020">
    <property type="term" value="C:membrane"/>
    <property type="evidence" value="ECO:0007669"/>
    <property type="project" value="UniProtKB-SubCell"/>
</dbReference>
<dbReference type="InterPro" id="IPR001129">
    <property type="entry name" value="Membr-assoc_MAPEG"/>
</dbReference>
<evidence type="ECO:0008006" key="8">
    <source>
        <dbReference type="Google" id="ProtNLM"/>
    </source>
</evidence>
<gene>
    <name evidence="6" type="ORF">B0T18DRAFT_49008</name>
</gene>
<feature type="transmembrane region" description="Helical" evidence="5">
    <location>
        <begin position="12"/>
        <end position="30"/>
    </location>
</feature>
<keyword evidence="4 5" id="KW-0472">Membrane</keyword>
<dbReference type="PANTHER" id="PTHR10250">
    <property type="entry name" value="MICROSOMAL GLUTATHIONE S-TRANSFERASE"/>
    <property type="match status" value="1"/>
</dbReference>
<sequence length="147" mass="15784">MAITLPQEYSYVLLAATSTLFVNAYHSLLTSSKRKASGIKYPTTYASQELADKDPKAYQFNCAQRAHANFTENLTPAVIGMLVTGLKYPLLAAVGGGAWSFFRVLYAMGYVANGPSGRSAGGLGASLIDMTMKFAAAYTALSFVMNW</sequence>
<keyword evidence="7" id="KW-1185">Reference proteome</keyword>
<evidence type="ECO:0000256" key="3">
    <source>
        <dbReference type="ARBA" id="ARBA00022989"/>
    </source>
</evidence>
<comment type="caution">
    <text evidence="6">The sequence shown here is derived from an EMBL/GenBank/DDBJ whole genome shotgun (WGS) entry which is preliminary data.</text>
</comment>
<evidence type="ECO:0000256" key="4">
    <source>
        <dbReference type="ARBA" id="ARBA00023136"/>
    </source>
</evidence>
<name>A0AA40KD94_9PEZI</name>
<proteinExistence type="predicted"/>
<dbReference type="Gene3D" id="1.20.120.550">
    <property type="entry name" value="Membrane associated eicosanoid/glutathione metabolism-like domain"/>
    <property type="match status" value="1"/>
</dbReference>
<comment type="subcellular location">
    <subcellularLocation>
        <location evidence="1">Membrane</location>
        <topology evidence="1">Multi-pass membrane protein</topology>
    </subcellularLocation>
</comment>
<dbReference type="EMBL" id="JAUKUD010000001">
    <property type="protein sequence ID" value="KAK0754934.1"/>
    <property type="molecule type" value="Genomic_DNA"/>
</dbReference>
<organism evidence="6 7">
    <name type="scientific">Schizothecium vesticola</name>
    <dbReference type="NCBI Taxonomy" id="314040"/>
    <lineage>
        <taxon>Eukaryota</taxon>
        <taxon>Fungi</taxon>
        <taxon>Dikarya</taxon>
        <taxon>Ascomycota</taxon>
        <taxon>Pezizomycotina</taxon>
        <taxon>Sordariomycetes</taxon>
        <taxon>Sordariomycetidae</taxon>
        <taxon>Sordariales</taxon>
        <taxon>Schizotheciaceae</taxon>
        <taxon>Schizothecium</taxon>
    </lineage>
</organism>
<dbReference type="InterPro" id="IPR023352">
    <property type="entry name" value="MAPEG-like_dom_sf"/>
</dbReference>
<dbReference type="InterPro" id="IPR050997">
    <property type="entry name" value="MAPEG"/>
</dbReference>
<evidence type="ECO:0000256" key="5">
    <source>
        <dbReference type="SAM" id="Phobius"/>
    </source>
</evidence>
<dbReference type="AlphaFoldDB" id="A0AA40KD94"/>
<keyword evidence="3 5" id="KW-1133">Transmembrane helix</keyword>
<dbReference type="GO" id="GO:0005783">
    <property type="term" value="C:endoplasmic reticulum"/>
    <property type="evidence" value="ECO:0007669"/>
    <property type="project" value="TreeGrafter"/>
</dbReference>
<dbReference type="PANTHER" id="PTHR10250:SF26">
    <property type="entry name" value="GLUTATHIONE S-TRANSFERASE 3, MITOCHONDRIAL"/>
    <property type="match status" value="1"/>
</dbReference>
<dbReference type="GO" id="GO:0004602">
    <property type="term" value="F:glutathione peroxidase activity"/>
    <property type="evidence" value="ECO:0007669"/>
    <property type="project" value="TreeGrafter"/>
</dbReference>
<dbReference type="GO" id="GO:0005635">
    <property type="term" value="C:nuclear envelope"/>
    <property type="evidence" value="ECO:0007669"/>
    <property type="project" value="TreeGrafter"/>
</dbReference>
<accession>A0AA40KD94</accession>
<evidence type="ECO:0000313" key="7">
    <source>
        <dbReference type="Proteomes" id="UP001172155"/>
    </source>
</evidence>
<evidence type="ECO:0000313" key="6">
    <source>
        <dbReference type="EMBL" id="KAK0754934.1"/>
    </source>
</evidence>
<keyword evidence="2 5" id="KW-0812">Transmembrane</keyword>
<dbReference type="Proteomes" id="UP001172155">
    <property type="component" value="Unassembled WGS sequence"/>
</dbReference>